<evidence type="ECO:0000259" key="4">
    <source>
        <dbReference type="PROSITE" id="PS50050"/>
    </source>
</evidence>
<accession>A0ABN8RXI1</accession>
<evidence type="ECO:0000313" key="6">
    <source>
        <dbReference type="Proteomes" id="UP001159427"/>
    </source>
</evidence>
<keyword evidence="2" id="KW-0812">Transmembrane</keyword>
<keyword evidence="2" id="KW-1133">Transmembrane helix</keyword>
<dbReference type="InterPro" id="IPR011029">
    <property type="entry name" value="DEATH-like_dom_sf"/>
</dbReference>
<gene>
    <name evidence="5" type="ORF">PEVE_00014929</name>
</gene>
<keyword evidence="3" id="KW-0732">Signal</keyword>
<proteinExistence type="predicted"/>
<feature type="disulfide bond" evidence="1">
    <location>
        <begin position="549"/>
        <end position="564"/>
    </location>
</feature>
<evidence type="ECO:0000313" key="5">
    <source>
        <dbReference type="EMBL" id="CAH3183534.1"/>
    </source>
</evidence>
<keyword evidence="6" id="KW-1185">Reference proteome</keyword>
<dbReference type="EMBL" id="CALNXI010002135">
    <property type="protein sequence ID" value="CAH3183534.1"/>
    <property type="molecule type" value="Genomic_DNA"/>
</dbReference>
<dbReference type="PANTHER" id="PTHR46605:SF2">
    <property type="entry name" value="TNFR-CYS DOMAIN-CONTAINING PROTEIN"/>
    <property type="match status" value="1"/>
</dbReference>
<feature type="domain" description="TNFR-Cys" evidence="4">
    <location>
        <begin position="548"/>
        <end position="589"/>
    </location>
</feature>
<evidence type="ECO:0000256" key="1">
    <source>
        <dbReference type="PROSITE-ProRule" id="PRU00206"/>
    </source>
</evidence>
<dbReference type="PROSITE" id="PS50050">
    <property type="entry name" value="TNFR_NGFR_2"/>
    <property type="match status" value="1"/>
</dbReference>
<feature type="chain" id="PRO_5047003037" description="TNFR-Cys domain-containing protein" evidence="3">
    <location>
        <begin position="31"/>
        <end position="618"/>
    </location>
</feature>
<dbReference type="InterPro" id="IPR052302">
    <property type="entry name" value="Neurotrophin_rcpt-DD"/>
</dbReference>
<comment type="caution">
    <text evidence="5">The sequence shown here is derived from an EMBL/GenBank/DDBJ whole genome shotgun (WGS) entry which is preliminary data.</text>
</comment>
<dbReference type="Gene3D" id="1.10.533.10">
    <property type="entry name" value="Death Domain, Fas"/>
    <property type="match status" value="1"/>
</dbReference>
<feature type="repeat" description="TNFR-Cys" evidence="1">
    <location>
        <begin position="548"/>
        <end position="589"/>
    </location>
</feature>
<sequence length="618" mass="66821">MKRSLAPITTGRTSFALLLQLIVVSIRVKSSCIEEDCADPAIKVISRSSGECVTCFRCSQCPEGQRLSVPCPSTVLEGTDINCVLTVQTDPLSVSISSASAYATDVSLTPVASPSLISLKSSPTRTRPITETDISHIHNQPSISATSSAGSHSSITVALSETKEGDDSGTEQDLNVTVATLGLSGCGVALIVTIIVAIVYMFKKRGSNSICFLCNNNEEARPNLTLDSGDSESCSVLLSPEDDTALYVNQNLKDAQLDSTCPENDSQPLQHIGQTLSDDGTVPLSLDNCSLGEDCQQNATSEGATGVNVAGSVQDPTLEVSPEKPSLLNTDLKPIAVPPIMQTPGGKYNIYCLSFPAACQQWNGSVSEVEKQSPIKWADLSQTEKYSSKMNQAPFCLLHKICLTLDIIRADGKDVREFASKLNISMPEFNCLQQEAKVKSRTTTSVILARIPFWTVADFVSIMKDMEREDIIDLINGGENKWLVILVYGSSLVSCKRQKARHDEIKRVINVTHSLIWKCSVAECHPGSGLSFPCGGSIPFTESIECVYCVKGVNYSETNDYSQCKSCRKCSPHEKSSGHCTTTEDTTKCLKICDKGFYWNKITDSCDPCSDCCKQPLA</sequence>
<dbReference type="InterPro" id="IPR001368">
    <property type="entry name" value="TNFR/NGFR_Cys_rich_reg"/>
</dbReference>
<comment type="caution">
    <text evidence="1">Lacks conserved residue(s) required for the propagation of feature annotation.</text>
</comment>
<protein>
    <recommendedName>
        <fullName evidence="4">TNFR-Cys domain-containing protein</fullName>
    </recommendedName>
</protein>
<feature type="signal peptide" evidence="3">
    <location>
        <begin position="1"/>
        <end position="30"/>
    </location>
</feature>
<dbReference type="Gene3D" id="2.10.50.10">
    <property type="entry name" value="Tumor Necrosis Factor Receptor, subunit A, domain 2"/>
    <property type="match status" value="1"/>
</dbReference>
<reference evidence="5 6" key="1">
    <citation type="submission" date="2022-05" db="EMBL/GenBank/DDBJ databases">
        <authorList>
            <consortium name="Genoscope - CEA"/>
            <person name="William W."/>
        </authorList>
    </citation>
    <scope>NUCLEOTIDE SEQUENCE [LARGE SCALE GENOMIC DNA]</scope>
</reference>
<feature type="transmembrane region" description="Helical" evidence="2">
    <location>
        <begin position="181"/>
        <end position="202"/>
    </location>
</feature>
<evidence type="ECO:0000256" key="2">
    <source>
        <dbReference type="SAM" id="Phobius"/>
    </source>
</evidence>
<dbReference type="Proteomes" id="UP001159427">
    <property type="component" value="Unassembled WGS sequence"/>
</dbReference>
<organism evidence="5 6">
    <name type="scientific">Porites evermanni</name>
    <dbReference type="NCBI Taxonomy" id="104178"/>
    <lineage>
        <taxon>Eukaryota</taxon>
        <taxon>Metazoa</taxon>
        <taxon>Cnidaria</taxon>
        <taxon>Anthozoa</taxon>
        <taxon>Hexacorallia</taxon>
        <taxon>Scleractinia</taxon>
        <taxon>Fungiina</taxon>
        <taxon>Poritidae</taxon>
        <taxon>Porites</taxon>
    </lineage>
</organism>
<dbReference type="PANTHER" id="PTHR46605">
    <property type="entry name" value="TUMOR NECROSIS FACTOR RECEPTOR"/>
    <property type="match status" value="1"/>
</dbReference>
<feature type="disulfide bond" evidence="1">
    <location>
        <begin position="567"/>
        <end position="580"/>
    </location>
</feature>
<evidence type="ECO:0000256" key="3">
    <source>
        <dbReference type="SAM" id="SignalP"/>
    </source>
</evidence>
<name>A0ABN8RXI1_9CNID</name>
<keyword evidence="2" id="KW-0472">Membrane</keyword>
<keyword evidence="1" id="KW-1015">Disulfide bond</keyword>
<dbReference type="SUPFAM" id="SSF47986">
    <property type="entry name" value="DEATH domain"/>
    <property type="match status" value="1"/>
</dbReference>